<evidence type="ECO:0000256" key="5">
    <source>
        <dbReference type="ARBA" id="ARBA00022645"/>
    </source>
</evidence>
<dbReference type="Pfam" id="PF00905">
    <property type="entry name" value="Transpeptidase"/>
    <property type="match status" value="1"/>
</dbReference>
<evidence type="ECO:0000256" key="3">
    <source>
        <dbReference type="ARBA" id="ARBA00022475"/>
    </source>
</evidence>
<evidence type="ECO:0000259" key="15">
    <source>
        <dbReference type="Pfam" id="PF00905"/>
    </source>
</evidence>
<proteinExistence type="inferred from homology"/>
<keyword evidence="14" id="KW-0862">Zinc</keyword>
<evidence type="ECO:0000313" key="18">
    <source>
        <dbReference type="Proteomes" id="UP000199424"/>
    </source>
</evidence>
<dbReference type="InterPro" id="IPR005311">
    <property type="entry name" value="PBP_dimer"/>
</dbReference>
<dbReference type="AlphaFoldDB" id="A0A1I6GLK4"/>
<keyword evidence="6 14" id="KW-0645">Protease</keyword>
<dbReference type="InterPro" id="IPR001460">
    <property type="entry name" value="PCN-bd_Tpept"/>
</dbReference>
<dbReference type="Gene3D" id="3.40.710.10">
    <property type="entry name" value="DD-peptidase/beta-lactamase superfamily"/>
    <property type="match status" value="1"/>
</dbReference>
<sequence>MKHKRVTIRDHHAESALFGRRVFVSLLIVVIAFGVLFTNMYRLQVVDHQSFQTRSNDNRIKVVPLAPNRGLIYDRRGRILAENQPVMSLEVTPEKVQDLEQTLTQLQQLLAIDDETIAEFHENRRRERRFNQIILLDGLTEQQAARFAVRQHEFPGVSIEARLVRHYPYGEAITHALGYVAKINRNDLNKLREEDKQANYAATRVIGKLGIERYYEELLHGTIGYQQVEVDIHGRNIRTLSVEPPIPGQDLHLELDIELQQFAYELLGDERGSIILMDPRDGAIRAMVSKPSYDPNWFAQGISYAQYQSLLNSRHSPLLNRSTQGGYPPASTVKPQLAVLGLEEGIITPTTKVWDPGWFQIEGVDHRYRDWLAWGHGWVNVTDAIVESCDTFYYDLALKMGIDTIHDGMVRYGFGARTGIDIAEESAAVMPSRGWKRARFNQPWYAGETVSIGIGQSYWTTTPMQLAVGTSVIVNRGERPVPRLLHAIQEGEVVLPAVVEMREPVTLKNPKNWDVVLQALNLTVSSIKGTAHRAFKDATYTSGGKTGTAQVRSIGQEEEYNAEEIDERYRDNAMYVGHAPAENPELVVVIAVENTIGGGGSVAAPMARRLLDFYFEQEQRYAQQSTKE</sequence>
<dbReference type="InterPro" id="IPR050515">
    <property type="entry name" value="Beta-lactam/transpept"/>
</dbReference>
<reference evidence="18" key="1">
    <citation type="submission" date="2016-10" db="EMBL/GenBank/DDBJ databases">
        <authorList>
            <person name="Varghese N."/>
            <person name="Submissions S."/>
        </authorList>
    </citation>
    <scope>NUCLEOTIDE SEQUENCE [LARGE SCALE GENOMIC DNA]</scope>
    <source>
        <strain evidence="18">CGMCC 1.7285</strain>
    </source>
</reference>
<keyword evidence="8 14" id="KW-0378">Hydrolase</keyword>
<evidence type="ECO:0000256" key="6">
    <source>
        <dbReference type="ARBA" id="ARBA00022670"/>
    </source>
</evidence>
<evidence type="ECO:0000256" key="13">
    <source>
        <dbReference type="ARBA" id="ARBA00023316"/>
    </source>
</evidence>
<dbReference type="HAMAP" id="MF_02081">
    <property type="entry name" value="MrdA_transpept"/>
    <property type="match status" value="1"/>
</dbReference>
<comment type="similarity">
    <text evidence="14">Belongs to the transpeptidase family. MrdA subfamily.</text>
</comment>
<comment type="subcellular location">
    <subcellularLocation>
        <location evidence="14">Cell inner membrane</location>
        <topology evidence="14">Single-pass membrane protein</topology>
    </subcellularLocation>
    <subcellularLocation>
        <location evidence="2">Cell membrane</location>
    </subcellularLocation>
    <subcellularLocation>
        <location evidence="1">Membrane</location>
        <topology evidence="1">Single-pass membrane protein</topology>
    </subcellularLocation>
</comment>
<dbReference type="GO" id="GO:0071555">
    <property type="term" value="P:cell wall organization"/>
    <property type="evidence" value="ECO:0007669"/>
    <property type="project" value="UniProtKB-KW"/>
</dbReference>
<dbReference type="GO" id="GO:0009252">
    <property type="term" value="P:peptidoglycan biosynthetic process"/>
    <property type="evidence" value="ECO:0007669"/>
    <property type="project" value="UniProtKB-UniRule"/>
</dbReference>
<comment type="pathway">
    <text evidence="14">Cell wall biogenesis; peptidoglycan biosynthesis.</text>
</comment>
<dbReference type="Gene3D" id="3.90.1310.10">
    <property type="entry name" value="Penicillin-binding protein 2a (Domain 2)"/>
    <property type="match status" value="1"/>
</dbReference>
<dbReference type="GO" id="GO:0008360">
    <property type="term" value="P:regulation of cell shape"/>
    <property type="evidence" value="ECO:0007669"/>
    <property type="project" value="UniProtKB-KW"/>
</dbReference>
<dbReference type="Proteomes" id="UP000199424">
    <property type="component" value="Unassembled WGS sequence"/>
</dbReference>
<dbReference type="GO" id="GO:0071972">
    <property type="term" value="F:peptidoglycan L,D-transpeptidase activity"/>
    <property type="evidence" value="ECO:0007669"/>
    <property type="project" value="TreeGrafter"/>
</dbReference>
<dbReference type="SUPFAM" id="SSF56601">
    <property type="entry name" value="beta-lactamase/transpeptidase-like"/>
    <property type="match status" value="1"/>
</dbReference>
<dbReference type="EMBL" id="FOYU01000001">
    <property type="protein sequence ID" value="SFR42947.1"/>
    <property type="molecule type" value="Genomic_DNA"/>
</dbReference>
<evidence type="ECO:0000256" key="1">
    <source>
        <dbReference type="ARBA" id="ARBA00004167"/>
    </source>
</evidence>
<dbReference type="InterPro" id="IPR017790">
    <property type="entry name" value="Penicillin-binding_protein_2"/>
</dbReference>
<comment type="catalytic activity">
    <reaction evidence="14">
        <text>Preferential cleavage: (Ac)2-L-Lys-D-Ala-|-D-Ala. Also transpeptidation of peptidyl-alanyl moieties that are N-acyl substituents of D-alanine.</text>
        <dbReference type="EC" id="3.4.16.4"/>
    </reaction>
</comment>
<feature type="active site" description="Acyl-ester intermediate" evidence="14">
    <location>
        <position position="331"/>
    </location>
</feature>
<dbReference type="GO" id="GO:0005886">
    <property type="term" value="C:plasma membrane"/>
    <property type="evidence" value="ECO:0007669"/>
    <property type="project" value="UniProtKB-SubCell"/>
</dbReference>
<dbReference type="Pfam" id="PF03717">
    <property type="entry name" value="PBP_dimer"/>
    <property type="match status" value="1"/>
</dbReference>
<keyword evidence="5 14" id="KW-0121">Carboxypeptidase</keyword>
<comment type="cofactor">
    <cofactor evidence="14">
        <name>Zn(2+)</name>
        <dbReference type="ChEBI" id="CHEBI:29105"/>
    </cofactor>
    <text evidence="14">Binds one Zn(2+) ion per subunit.</text>
</comment>
<dbReference type="NCBIfam" id="TIGR03423">
    <property type="entry name" value="pbp2_mrdA"/>
    <property type="match status" value="1"/>
</dbReference>
<feature type="domain" description="Penicillin-binding protein transpeptidase" evidence="15">
    <location>
        <begin position="272"/>
        <end position="611"/>
    </location>
</feature>
<feature type="transmembrane region" description="Helical" evidence="14">
    <location>
        <begin position="21"/>
        <end position="41"/>
    </location>
</feature>
<feature type="binding site" evidence="14">
    <location>
        <position position="376"/>
    </location>
    <ligand>
        <name>Zn(2+)</name>
        <dbReference type="ChEBI" id="CHEBI:29105"/>
    </ligand>
</feature>
<evidence type="ECO:0000256" key="10">
    <source>
        <dbReference type="ARBA" id="ARBA00022984"/>
    </source>
</evidence>
<dbReference type="PANTHER" id="PTHR30627">
    <property type="entry name" value="PEPTIDOGLYCAN D,D-TRANSPEPTIDASE"/>
    <property type="match status" value="1"/>
</dbReference>
<keyword evidence="18" id="KW-1185">Reference proteome</keyword>
<evidence type="ECO:0000256" key="4">
    <source>
        <dbReference type="ARBA" id="ARBA00022519"/>
    </source>
</evidence>
<evidence type="ECO:0000256" key="2">
    <source>
        <dbReference type="ARBA" id="ARBA00004236"/>
    </source>
</evidence>
<dbReference type="InterPro" id="IPR036138">
    <property type="entry name" value="PBP_dimer_sf"/>
</dbReference>
<dbReference type="GO" id="GO:0008658">
    <property type="term" value="F:penicillin binding"/>
    <property type="evidence" value="ECO:0007669"/>
    <property type="project" value="UniProtKB-UniRule"/>
</dbReference>
<protein>
    <recommendedName>
        <fullName evidence="14">Peptidoglycan D,D-transpeptidase MrdA</fullName>
        <ecNumber evidence="14">3.4.16.4</ecNumber>
    </recommendedName>
    <alternativeName>
        <fullName evidence="14">Penicillin-binding protein 2</fullName>
        <shortName evidence="14">PBP-2</shortName>
    </alternativeName>
</protein>
<feature type="binding site" evidence="14">
    <location>
        <position position="389"/>
    </location>
    <ligand>
        <name>Zn(2+)</name>
        <dbReference type="ChEBI" id="CHEBI:29105"/>
    </ligand>
</feature>
<evidence type="ECO:0000259" key="16">
    <source>
        <dbReference type="Pfam" id="PF03717"/>
    </source>
</evidence>
<name>A0A1I6GLK4_9GAMM</name>
<dbReference type="SUPFAM" id="SSF56519">
    <property type="entry name" value="Penicillin binding protein dimerisation domain"/>
    <property type="match status" value="1"/>
</dbReference>
<keyword evidence="9 14" id="KW-0133">Cell shape</keyword>
<dbReference type="Gene3D" id="3.30.1390.30">
    <property type="entry name" value="Penicillin-binding protein 2a, domain 3"/>
    <property type="match status" value="1"/>
</dbReference>
<accession>A0A1I6GLK4</accession>
<keyword evidence="17" id="KW-0808">Transferase</keyword>
<dbReference type="GO" id="GO:0009002">
    <property type="term" value="F:serine-type D-Ala-D-Ala carboxypeptidase activity"/>
    <property type="evidence" value="ECO:0007669"/>
    <property type="project" value="UniProtKB-UniRule"/>
</dbReference>
<dbReference type="GO" id="GO:0008270">
    <property type="term" value="F:zinc ion binding"/>
    <property type="evidence" value="ECO:0007669"/>
    <property type="project" value="UniProtKB-UniRule"/>
</dbReference>
<feature type="binding site" evidence="14">
    <location>
        <position position="370"/>
    </location>
    <ligand>
        <name>Zn(2+)</name>
        <dbReference type="ChEBI" id="CHEBI:29105"/>
    </ligand>
</feature>
<evidence type="ECO:0000313" key="17">
    <source>
        <dbReference type="EMBL" id="SFR42947.1"/>
    </source>
</evidence>
<dbReference type="EC" id="3.4.16.4" evidence="14"/>
<evidence type="ECO:0000256" key="14">
    <source>
        <dbReference type="HAMAP-Rule" id="MF_02081"/>
    </source>
</evidence>
<keyword evidence="10 14" id="KW-0573">Peptidoglycan synthesis</keyword>
<dbReference type="InterPro" id="IPR012338">
    <property type="entry name" value="Beta-lactam/transpept-like"/>
</dbReference>
<gene>
    <name evidence="14" type="primary">mrdA</name>
    <name evidence="17" type="ORF">SAMN04488070_0893</name>
</gene>
<dbReference type="GO" id="GO:0006508">
    <property type="term" value="P:proteolysis"/>
    <property type="evidence" value="ECO:0007669"/>
    <property type="project" value="UniProtKB-KW"/>
</dbReference>
<comment type="function">
    <text evidence="14">Catalyzes cross-linking of the peptidoglycan cell wall.</text>
</comment>
<dbReference type="UniPathway" id="UPA00219"/>
<evidence type="ECO:0000256" key="11">
    <source>
        <dbReference type="ARBA" id="ARBA00022989"/>
    </source>
</evidence>
<evidence type="ECO:0000256" key="7">
    <source>
        <dbReference type="ARBA" id="ARBA00022692"/>
    </source>
</evidence>
<keyword evidence="7 14" id="KW-0812">Transmembrane</keyword>
<keyword evidence="4 14" id="KW-0997">Cell inner membrane</keyword>
<keyword evidence="14" id="KW-0479">Metal-binding</keyword>
<feature type="binding site" evidence="14">
    <location>
        <position position="355"/>
    </location>
    <ligand>
        <name>Zn(2+)</name>
        <dbReference type="ChEBI" id="CHEBI:29105"/>
    </ligand>
</feature>
<keyword evidence="12 14" id="KW-0472">Membrane</keyword>
<dbReference type="GO" id="GO:0016740">
    <property type="term" value="F:transferase activity"/>
    <property type="evidence" value="ECO:0007669"/>
    <property type="project" value="UniProtKB-KW"/>
</dbReference>
<organism evidence="17 18">
    <name type="scientific">Pseudidiomarina maritima</name>
    <dbReference type="NCBI Taxonomy" id="519453"/>
    <lineage>
        <taxon>Bacteria</taxon>
        <taxon>Pseudomonadati</taxon>
        <taxon>Pseudomonadota</taxon>
        <taxon>Gammaproteobacteria</taxon>
        <taxon>Alteromonadales</taxon>
        <taxon>Idiomarinaceae</taxon>
        <taxon>Pseudidiomarina</taxon>
    </lineage>
</organism>
<keyword evidence="13 14" id="KW-0961">Cell wall biogenesis/degradation</keyword>
<feature type="domain" description="Penicillin-binding protein dimerisation" evidence="16">
    <location>
        <begin position="66"/>
        <end position="240"/>
    </location>
</feature>
<dbReference type="PANTHER" id="PTHR30627:SF2">
    <property type="entry name" value="PEPTIDOGLYCAN D,D-TRANSPEPTIDASE MRDA"/>
    <property type="match status" value="1"/>
</dbReference>
<keyword evidence="11 14" id="KW-1133">Transmembrane helix</keyword>
<dbReference type="RefSeq" id="WP_092855660.1">
    <property type="nucleotide sequence ID" value="NZ_FOYU01000001.1"/>
</dbReference>
<evidence type="ECO:0000256" key="12">
    <source>
        <dbReference type="ARBA" id="ARBA00023136"/>
    </source>
</evidence>
<evidence type="ECO:0000256" key="8">
    <source>
        <dbReference type="ARBA" id="ARBA00022801"/>
    </source>
</evidence>
<evidence type="ECO:0000256" key="9">
    <source>
        <dbReference type="ARBA" id="ARBA00022960"/>
    </source>
</evidence>
<keyword evidence="3 14" id="KW-1003">Cell membrane</keyword>